<evidence type="ECO:0000313" key="1">
    <source>
        <dbReference type="EMBL" id="KAJ8336076.1"/>
    </source>
</evidence>
<evidence type="ECO:0000313" key="2">
    <source>
        <dbReference type="Proteomes" id="UP001152622"/>
    </source>
</evidence>
<organism evidence="1 2">
    <name type="scientific">Synaphobranchus kaupii</name>
    <name type="common">Kaup's arrowtooth eel</name>
    <dbReference type="NCBI Taxonomy" id="118154"/>
    <lineage>
        <taxon>Eukaryota</taxon>
        <taxon>Metazoa</taxon>
        <taxon>Chordata</taxon>
        <taxon>Craniata</taxon>
        <taxon>Vertebrata</taxon>
        <taxon>Euteleostomi</taxon>
        <taxon>Actinopterygii</taxon>
        <taxon>Neopterygii</taxon>
        <taxon>Teleostei</taxon>
        <taxon>Anguilliformes</taxon>
        <taxon>Synaphobranchidae</taxon>
        <taxon>Synaphobranchus</taxon>
    </lineage>
</organism>
<comment type="caution">
    <text evidence="1">The sequence shown here is derived from an EMBL/GenBank/DDBJ whole genome shotgun (WGS) entry which is preliminary data.</text>
</comment>
<proteinExistence type="predicted"/>
<sequence length="115" mass="12548">MVTGPHGWVQQFLTAPVLTVNGAGVLAEREKERGQCQEHGQRFALKANTANLESAGYVLLFDQHLVNDRIWRQAYGCSITQADQGGPGLTASQVVSLHQLRRRGKPAVFPVAAVR</sequence>
<gene>
    <name evidence="1" type="ORF">SKAU_G00394190</name>
</gene>
<accession>A0A9Q1IDX7</accession>
<name>A0A9Q1IDX7_SYNKA</name>
<dbReference type="EMBL" id="JAINUF010000020">
    <property type="protein sequence ID" value="KAJ8336076.1"/>
    <property type="molecule type" value="Genomic_DNA"/>
</dbReference>
<dbReference type="AlphaFoldDB" id="A0A9Q1IDX7"/>
<reference evidence="1" key="1">
    <citation type="journal article" date="2023" name="Science">
        <title>Genome structures resolve the early diversification of teleost fishes.</title>
        <authorList>
            <person name="Parey E."/>
            <person name="Louis A."/>
            <person name="Montfort J."/>
            <person name="Bouchez O."/>
            <person name="Roques C."/>
            <person name="Iampietro C."/>
            <person name="Lluch J."/>
            <person name="Castinel A."/>
            <person name="Donnadieu C."/>
            <person name="Desvignes T."/>
            <person name="Floi Bucao C."/>
            <person name="Jouanno E."/>
            <person name="Wen M."/>
            <person name="Mejri S."/>
            <person name="Dirks R."/>
            <person name="Jansen H."/>
            <person name="Henkel C."/>
            <person name="Chen W.J."/>
            <person name="Zahm M."/>
            <person name="Cabau C."/>
            <person name="Klopp C."/>
            <person name="Thompson A.W."/>
            <person name="Robinson-Rechavi M."/>
            <person name="Braasch I."/>
            <person name="Lecointre G."/>
            <person name="Bobe J."/>
            <person name="Postlethwait J.H."/>
            <person name="Berthelot C."/>
            <person name="Roest Crollius H."/>
            <person name="Guiguen Y."/>
        </authorList>
    </citation>
    <scope>NUCLEOTIDE SEQUENCE</scope>
    <source>
        <strain evidence="1">WJC10195</strain>
    </source>
</reference>
<protein>
    <submittedName>
        <fullName evidence="1">Uncharacterized protein</fullName>
    </submittedName>
</protein>
<dbReference type="Proteomes" id="UP001152622">
    <property type="component" value="Chromosome 20"/>
</dbReference>
<keyword evidence="2" id="KW-1185">Reference proteome</keyword>